<dbReference type="PANTHER" id="PTHR19136">
    <property type="entry name" value="MOLYBDENUM COFACTOR GUANYLYLTRANSFERASE"/>
    <property type="match status" value="1"/>
</dbReference>
<dbReference type="Proteomes" id="UP001209083">
    <property type="component" value="Chromosome"/>
</dbReference>
<keyword evidence="4" id="KW-1185">Reference proteome</keyword>
<feature type="domain" description="MobA-like NTP transferase" evidence="2">
    <location>
        <begin position="15"/>
        <end position="191"/>
    </location>
</feature>
<dbReference type="RefSeq" id="WP_349638000.1">
    <property type="nucleotide sequence ID" value="NZ_CP090958.1"/>
</dbReference>
<dbReference type="Gene3D" id="3.90.550.10">
    <property type="entry name" value="Spore Coat Polysaccharide Biosynthesis Protein SpsA, Chain A"/>
    <property type="match status" value="1"/>
</dbReference>
<sequence length="231" mass="24176">MTEQRDNEASMNLAAVVLAGGESSRMDGQDKLEAVLAHRTLLQTTIDSISSGVGALAGGAGRASIALTKVVVVGPNRKLSRDGIHLEFAREQPPGGGPVPGIRAGLDALRQDPPDLVAIVAGDMPAAGEALAGLAENFRFPNVYGSTALEATVARSDGALQPLLTVYRLDALRRVLDGATALHSARSVLSQTRYQIIDVPTSVTYDVDTPADLEAAKLAHGGSRRSRRARH</sequence>
<reference evidence="3 4" key="1">
    <citation type="submission" date="2023-05" db="EMBL/GenBank/DDBJ databases">
        <title>Lithophilousrod everest ZFBP1038 complete genpme.</title>
        <authorList>
            <person name="Tian M."/>
        </authorList>
    </citation>
    <scope>NUCLEOTIDE SEQUENCE [LARGE SCALE GENOMIC DNA]</scope>
    <source>
        <strain evidence="3 4">ZFBP1038</strain>
    </source>
</reference>
<proteinExistence type="predicted"/>
<dbReference type="PANTHER" id="PTHR19136:SF81">
    <property type="entry name" value="MOLYBDENUM COFACTOR GUANYLYLTRANSFERASE"/>
    <property type="match status" value="1"/>
</dbReference>
<evidence type="ECO:0000313" key="3">
    <source>
        <dbReference type="EMBL" id="WGW11215.1"/>
    </source>
</evidence>
<dbReference type="InterPro" id="IPR025877">
    <property type="entry name" value="MobA-like_NTP_Trfase"/>
</dbReference>
<dbReference type="InterPro" id="IPR029044">
    <property type="entry name" value="Nucleotide-diphossugar_trans"/>
</dbReference>
<dbReference type="GO" id="GO:0016740">
    <property type="term" value="F:transferase activity"/>
    <property type="evidence" value="ECO:0007669"/>
    <property type="project" value="UniProtKB-KW"/>
</dbReference>
<protein>
    <submittedName>
        <fullName evidence="3">NTP transferase domain-containing protein</fullName>
    </submittedName>
</protein>
<dbReference type="SUPFAM" id="SSF53448">
    <property type="entry name" value="Nucleotide-diphospho-sugar transferases"/>
    <property type="match status" value="1"/>
</dbReference>
<gene>
    <name evidence="3" type="ORF">LWF01_14115</name>
</gene>
<organism evidence="3 4">
    <name type="scientific">Saxibacter everestensis</name>
    <dbReference type="NCBI Taxonomy" id="2909229"/>
    <lineage>
        <taxon>Bacteria</taxon>
        <taxon>Bacillati</taxon>
        <taxon>Actinomycetota</taxon>
        <taxon>Actinomycetes</taxon>
        <taxon>Micrococcales</taxon>
        <taxon>Brevibacteriaceae</taxon>
        <taxon>Saxibacter</taxon>
    </lineage>
</organism>
<accession>A0ABY8QS39</accession>
<dbReference type="Pfam" id="PF12804">
    <property type="entry name" value="NTP_transf_3"/>
    <property type="match status" value="1"/>
</dbReference>
<name>A0ABY8QS39_9MICO</name>
<evidence type="ECO:0000256" key="1">
    <source>
        <dbReference type="ARBA" id="ARBA00022679"/>
    </source>
</evidence>
<keyword evidence="1 3" id="KW-0808">Transferase</keyword>
<evidence type="ECO:0000313" key="4">
    <source>
        <dbReference type="Proteomes" id="UP001209083"/>
    </source>
</evidence>
<evidence type="ECO:0000259" key="2">
    <source>
        <dbReference type="Pfam" id="PF12804"/>
    </source>
</evidence>
<dbReference type="EMBL" id="CP090958">
    <property type="protein sequence ID" value="WGW11215.1"/>
    <property type="molecule type" value="Genomic_DNA"/>
</dbReference>